<dbReference type="AlphaFoldDB" id="A0A8H3YS70"/>
<dbReference type="PANTHER" id="PTHR10366:SF562">
    <property type="entry name" value="ALDEHYDE REDUCTASE II (AFU_ORTHOLOGUE AFUA_1G11360)"/>
    <property type="match status" value="1"/>
</dbReference>
<dbReference type="GO" id="GO:0005506">
    <property type="term" value="F:iron ion binding"/>
    <property type="evidence" value="ECO:0007669"/>
    <property type="project" value="InterPro"/>
</dbReference>
<gene>
    <name evidence="6" type="ORF">BLS_004453</name>
</gene>
<dbReference type="InterPro" id="IPR006620">
    <property type="entry name" value="Pro_4_hyd_alph"/>
</dbReference>
<feature type="domain" description="Prolyl 4-hydroxylase alpha subunit" evidence="5">
    <location>
        <begin position="431"/>
        <end position="624"/>
    </location>
</feature>
<dbReference type="GO" id="GO:0051213">
    <property type="term" value="F:dioxygenase activity"/>
    <property type="evidence" value="ECO:0007669"/>
    <property type="project" value="UniProtKB-KW"/>
</dbReference>
<dbReference type="Gene3D" id="3.40.50.720">
    <property type="entry name" value="NAD(P)-binding Rossmann-like Domain"/>
    <property type="match status" value="1"/>
</dbReference>
<dbReference type="SUPFAM" id="SSF51735">
    <property type="entry name" value="NAD(P)-binding Rossmann-fold domains"/>
    <property type="match status" value="1"/>
</dbReference>
<evidence type="ECO:0000256" key="3">
    <source>
        <dbReference type="ARBA" id="ARBA00023002"/>
    </source>
</evidence>
<dbReference type="InterPro" id="IPR050425">
    <property type="entry name" value="NAD(P)_dehydrat-like"/>
</dbReference>
<accession>A0A8H3YS70</accession>
<comment type="similarity">
    <text evidence="4">Belongs to the NAD(P)-dependent epimerase/dehydratase family. Dihydroflavonol-4-reductase subfamily.</text>
</comment>
<comment type="caution">
    <text evidence="6">The sequence shown here is derived from an EMBL/GenBank/DDBJ whole genome shotgun (WGS) entry which is preliminary data.</text>
</comment>
<evidence type="ECO:0000256" key="2">
    <source>
        <dbReference type="ARBA" id="ARBA00022964"/>
    </source>
</evidence>
<dbReference type="InterPro" id="IPR001509">
    <property type="entry name" value="Epimerase_deHydtase"/>
</dbReference>
<keyword evidence="2" id="KW-0223">Dioxygenase</keyword>
<evidence type="ECO:0000256" key="4">
    <source>
        <dbReference type="ARBA" id="ARBA00023445"/>
    </source>
</evidence>
<dbReference type="FunFam" id="3.40.50.720:FF:000426">
    <property type="entry name" value="Aldehyde reductase 2"/>
    <property type="match status" value="1"/>
</dbReference>
<dbReference type="GO" id="GO:0031418">
    <property type="term" value="F:L-ascorbic acid binding"/>
    <property type="evidence" value="ECO:0007669"/>
    <property type="project" value="InterPro"/>
</dbReference>
<dbReference type="EMBL" id="WNWQ01000295">
    <property type="protein sequence ID" value="KAE9971409.1"/>
    <property type="molecule type" value="Genomic_DNA"/>
</dbReference>
<dbReference type="PANTHER" id="PTHR10366">
    <property type="entry name" value="NAD DEPENDENT EPIMERASE/DEHYDRATASE"/>
    <property type="match status" value="1"/>
</dbReference>
<protein>
    <recommendedName>
        <fullName evidence="5">Prolyl 4-hydroxylase alpha subunit domain-containing protein</fullName>
    </recommendedName>
</protein>
<evidence type="ECO:0000313" key="7">
    <source>
        <dbReference type="Proteomes" id="UP000433883"/>
    </source>
</evidence>
<dbReference type="InterPro" id="IPR036291">
    <property type="entry name" value="NAD(P)-bd_dom_sf"/>
</dbReference>
<dbReference type="Gene3D" id="2.60.120.620">
    <property type="entry name" value="q2cbj1_9rhob like domain"/>
    <property type="match status" value="1"/>
</dbReference>
<dbReference type="Pfam" id="PF01370">
    <property type="entry name" value="Epimerase"/>
    <property type="match status" value="1"/>
</dbReference>
<comment type="cofactor">
    <cofactor evidence="1">
        <name>L-ascorbate</name>
        <dbReference type="ChEBI" id="CHEBI:38290"/>
    </cofactor>
</comment>
<reference evidence="6 7" key="1">
    <citation type="submission" date="2019-11" db="EMBL/GenBank/DDBJ databases">
        <title>Venturia inaequalis Genome Resource.</title>
        <authorList>
            <person name="Lichtner F.J."/>
        </authorList>
    </citation>
    <scope>NUCLEOTIDE SEQUENCE [LARGE SCALE GENOMIC DNA]</scope>
    <source>
        <strain evidence="6">Bline_iso_100314</strain>
    </source>
</reference>
<sequence length="633" mass="69545">MGINAIPNPAIPPGSLILVTGVNGLIASHVAEQCLNAGYRVRGTTRDAKKHAWMKNVESFSKPGAFELFEVKDMTKDGAFDEAVKGCAGVAHVASNMTFSNNYEEIVGDAVKGAMSALKSASKEPGIKRFVLTSSSTATTMPKPGKEFIVHKDTWNDEAIKLAKGKDPDGFTVYAASKTQAERQVWDWVKENKPSFVVNAVLPNANLGQPLDVKNQGHPSTTLWVKQVFDGDLDQLRGVPPQYFVHVQDTAILHYVALANPDVQNERLFAFAAPFNLNDILGILRELYPDRKFAQDLPGLEKDLSVIEPARRAEKLLEEVKGSGWTSLKDSVQLNSKDLLSSMAGQQKSGLAGSLLFSCLIAVLAFVAGMKKEQIPDYLPSSLSTKFFPNTTNTTNAPDTPNSQNVSLAAQYDEKGCPTQPYSVQIFSLDPLVIYIRNFLSPAERDYLKSLAEPDFAPSTVSSDYSKDPGIRSSSTAFLDSGDTVTECISRRAAKFQGHLPLSRVEPLQVVRYLPGESYKFHNDWDVGDEGNMRTSTFFAYVGCEGCVGGSTRFYYLDRNGTSKRWCDVVDCKENSLKGVKFLPIEGNAIFWENLEDGVGIEEVLHAGTALEEGIKYGLNIWTREKEIEEEDS</sequence>
<dbReference type="SMART" id="SM00702">
    <property type="entry name" value="P4Hc"/>
    <property type="match status" value="1"/>
</dbReference>
<evidence type="ECO:0000259" key="5">
    <source>
        <dbReference type="SMART" id="SM00702"/>
    </source>
</evidence>
<evidence type="ECO:0000256" key="1">
    <source>
        <dbReference type="ARBA" id="ARBA00001961"/>
    </source>
</evidence>
<proteinExistence type="inferred from homology"/>
<dbReference type="GO" id="GO:0016705">
    <property type="term" value="F:oxidoreductase activity, acting on paired donors, with incorporation or reduction of molecular oxygen"/>
    <property type="evidence" value="ECO:0007669"/>
    <property type="project" value="InterPro"/>
</dbReference>
<dbReference type="Proteomes" id="UP000433883">
    <property type="component" value="Unassembled WGS sequence"/>
</dbReference>
<evidence type="ECO:0000313" key="6">
    <source>
        <dbReference type="EMBL" id="KAE9971409.1"/>
    </source>
</evidence>
<name>A0A8H3YS70_VENIN</name>
<dbReference type="GO" id="GO:0016616">
    <property type="term" value="F:oxidoreductase activity, acting on the CH-OH group of donors, NAD or NADP as acceptor"/>
    <property type="evidence" value="ECO:0007669"/>
    <property type="project" value="TreeGrafter"/>
</dbReference>
<keyword evidence="3" id="KW-0560">Oxidoreductase</keyword>
<organism evidence="6 7">
    <name type="scientific">Venturia inaequalis</name>
    <name type="common">Apple scab fungus</name>
    <dbReference type="NCBI Taxonomy" id="5025"/>
    <lineage>
        <taxon>Eukaryota</taxon>
        <taxon>Fungi</taxon>
        <taxon>Dikarya</taxon>
        <taxon>Ascomycota</taxon>
        <taxon>Pezizomycotina</taxon>
        <taxon>Dothideomycetes</taxon>
        <taxon>Pleosporomycetidae</taxon>
        <taxon>Venturiales</taxon>
        <taxon>Venturiaceae</taxon>
        <taxon>Venturia</taxon>
    </lineage>
</organism>